<comment type="caution">
    <text evidence="8">The sequence shown here is derived from an EMBL/GenBank/DDBJ whole genome shotgun (WGS) entry which is preliminary data.</text>
</comment>
<organism evidence="8 9">
    <name type="scientific">Botrimarina hoheduenensis</name>
    <dbReference type="NCBI Taxonomy" id="2528000"/>
    <lineage>
        <taxon>Bacteria</taxon>
        <taxon>Pseudomonadati</taxon>
        <taxon>Planctomycetota</taxon>
        <taxon>Planctomycetia</taxon>
        <taxon>Pirellulales</taxon>
        <taxon>Lacipirellulaceae</taxon>
        <taxon>Botrimarina</taxon>
    </lineage>
</organism>
<dbReference type="EMBL" id="SJPH01000001">
    <property type="protein sequence ID" value="TWT48494.1"/>
    <property type="molecule type" value="Genomic_DNA"/>
</dbReference>
<dbReference type="Proteomes" id="UP000318995">
    <property type="component" value="Unassembled WGS sequence"/>
</dbReference>
<dbReference type="EC" id="4.2.3.153" evidence="2"/>
<evidence type="ECO:0000256" key="3">
    <source>
        <dbReference type="ARBA" id="ARBA00023239"/>
    </source>
</evidence>
<keyword evidence="4" id="KW-0704">Schiff base</keyword>
<dbReference type="AlphaFoldDB" id="A0A5C5WCV0"/>
<proteinExistence type="predicted"/>
<evidence type="ECO:0000256" key="6">
    <source>
        <dbReference type="ARBA" id="ARBA00047628"/>
    </source>
</evidence>
<evidence type="ECO:0000256" key="4">
    <source>
        <dbReference type="ARBA" id="ARBA00023270"/>
    </source>
</evidence>
<evidence type="ECO:0000256" key="1">
    <source>
        <dbReference type="ARBA" id="ARBA00003810"/>
    </source>
</evidence>
<evidence type="ECO:0000256" key="7">
    <source>
        <dbReference type="PIRSR" id="PIRSR015957-1"/>
    </source>
</evidence>
<dbReference type="OrthoDB" id="289419at2"/>
<protein>
    <recommendedName>
        <fullName evidence="2">(5-formylfuran-3-yl)methyl phosphate synthase</fullName>
        <ecNumber evidence="2">4.2.3.153</ecNumber>
    </recommendedName>
    <alternativeName>
        <fullName evidence="5">4-(hydroxymethyl)-2-furancarboxaldehyde-phosphate synthase</fullName>
    </alternativeName>
</protein>
<reference evidence="8 9" key="1">
    <citation type="submission" date="2019-02" db="EMBL/GenBank/DDBJ databases">
        <title>Deep-cultivation of Planctomycetes and their phenomic and genomic characterization uncovers novel biology.</title>
        <authorList>
            <person name="Wiegand S."/>
            <person name="Jogler M."/>
            <person name="Boedeker C."/>
            <person name="Pinto D."/>
            <person name="Vollmers J."/>
            <person name="Rivas-Marin E."/>
            <person name="Kohn T."/>
            <person name="Peeters S.H."/>
            <person name="Heuer A."/>
            <person name="Rast P."/>
            <person name="Oberbeckmann S."/>
            <person name="Bunk B."/>
            <person name="Jeske O."/>
            <person name="Meyerdierks A."/>
            <person name="Storesund J.E."/>
            <person name="Kallscheuer N."/>
            <person name="Luecker S."/>
            <person name="Lage O.M."/>
            <person name="Pohl T."/>
            <person name="Merkel B.J."/>
            <person name="Hornburger P."/>
            <person name="Mueller R.-W."/>
            <person name="Bruemmer F."/>
            <person name="Labrenz M."/>
            <person name="Spormann A.M."/>
            <person name="Op Den Camp H."/>
            <person name="Overmann J."/>
            <person name="Amann R."/>
            <person name="Jetten M.S.M."/>
            <person name="Mascher T."/>
            <person name="Medema M.H."/>
            <person name="Devos D.P."/>
            <person name="Kaster A.-K."/>
            <person name="Ovreas L."/>
            <person name="Rohde M."/>
            <person name="Galperin M.Y."/>
            <person name="Jogler C."/>
        </authorList>
    </citation>
    <scope>NUCLEOTIDE SEQUENCE [LARGE SCALE GENOMIC DNA]</scope>
    <source>
        <strain evidence="8 9">Pla111</strain>
    </source>
</reference>
<feature type="active site" description="Schiff-base intermediate with substrate" evidence="7">
    <location>
        <position position="43"/>
    </location>
</feature>
<evidence type="ECO:0000256" key="5">
    <source>
        <dbReference type="ARBA" id="ARBA00032523"/>
    </source>
</evidence>
<feature type="active site" description="Proton acceptor" evidence="7">
    <location>
        <position position="102"/>
    </location>
</feature>
<comment type="function">
    <text evidence="1">Catalyzes the formation of 4-(hydroxymethyl)-2-furancarboxaldehyde phosphate (4-HFC-P) from two molecules of glyceraldehyde-3-P (GA-3-P).</text>
</comment>
<dbReference type="RefSeq" id="WP_146570612.1">
    <property type="nucleotide sequence ID" value="NZ_SJPH01000001.1"/>
</dbReference>
<dbReference type="Pfam" id="PF04476">
    <property type="entry name" value="4HFCP_synth"/>
    <property type="match status" value="1"/>
</dbReference>
<evidence type="ECO:0000313" key="8">
    <source>
        <dbReference type="EMBL" id="TWT48494.1"/>
    </source>
</evidence>
<accession>A0A5C5WCV0</accession>
<evidence type="ECO:0000256" key="2">
    <source>
        <dbReference type="ARBA" id="ARBA00012553"/>
    </source>
</evidence>
<dbReference type="PIRSF" id="PIRSF015957">
    <property type="entry name" value="UCP015957"/>
    <property type="match status" value="1"/>
</dbReference>
<dbReference type="InterPro" id="IPR007565">
    <property type="entry name" value="4HFCP_synth"/>
</dbReference>
<name>A0A5C5WCV0_9BACT</name>
<evidence type="ECO:0000313" key="9">
    <source>
        <dbReference type="Proteomes" id="UP000318995"/>
    </source>
</evidence>
<keyword evidence="9" id="KW-1185">Reference proteome</keyword>
<keyword evidence="3" id="KW-0456">Lyase</keyword>
<comment type="catalytic activity">
    <reaction evidence="6">
        <text>2 D-glyceraldehyde 3-phosphate = 4-(hydroxymethyl)-2-furancarboxaldehyde phosphate + phosphate + 2 H2O</text>
        <dbReference type="Rhea" id="RHEA:43536"/>
        <dbReference type="ChEBI" id="CHEBI:15377"/>
        <dbReference type="ChEBI" id="CHEBI:43474"/>
        <dbReference type="ChEBI" id="CHEBI:59776"/>
        <dbReference type="ChEBI" id="CHEBI:83407"/>
        <dbReference type="EC" id="4.2.3.153"/>
    </reaction>
</comment>
<sequence>MIGLSDTLLPAIAPGSCGLLVSVRSAAEAAAALAGGSDVIDVKEPSAGPLGAPSAQTVCAISKRIGNRLPLTAAGGELVDAVSPPEFREPDLAAARGVAIVKFGLARAAKTDWRSQYARLMAVASAHRPLPVLAAYADHQAANAPPPAEALSATAQAGSSWLVLDTWDKSPGAKALLECLERDELERLLRTAQCAGVHVVVAGRLDASAVARVAELLVKVGGGGLVGVRGAACHGGRTGTIDEAAVRQLAKTIRSHAARPPFPLRGVLTDS</sequence>
<gene>
    <name evidence="8" type="ORF">Pla111_02630</name>
</gene>
<dbReference type="GO" id="GO:0016829">
    <property type="term" value="F:lyase activity"/>
    <property type="evidence" value="ECO:0007669"/>
    <property type="project" value="UniProtKB-KW"/>
</dbReference>